<gene>
    <name evidence="2" type="ORF">M9458_000427</name>
</gene>
<keyword evidence="3" id="KW-1185">Reference proteome</keyword>
<dbReference type="Proteomes" id="UP001529510">
    <property type="component" value="Unassembled WGS sequence"/>
</dbReference>
<evidence type="ECO:0000259" key="1">
    <source>
        <dbReference type="Pfam" id="PF07678"/>
    </source>
</evidence>
<feature type="non-terminal residue" evidence="2">
    <location>
        <position position="1"/>
    </location>
</feature>
<dbReference type="InterPro" id="IPR011626">
    <property type="entry name" value="Alpha-macroglobulin_TED"/>
</dbReference>
<accession>A0ABD0RV24</accession>
<dbReference type="Pfam" id="PF07678">
    <property type="entry name" value="TED_complement"/>
    <property type="match status" value="1"/>
</dbReference>
<name>A0ABD0RV24_CIRMR</name>
<sequence>FMGRLIQPAGSGEENMILMTLPVIATHYLDSTNQWDTVGMERRNEAVKYINT</sequence>
<evidence type="ECO:0000313" key="3">
    <source>
        <dbReference type="Proteomes" id="UP001529510"/>
    </source>
</evidence>
<dbReference type="AlphaFoldDB" id="A0ABD0RV24"/>
<dbReference type="InterPro" id="IPR008930">
    <property type="entry name" value="Terpenoid_cyclase/PrenylTrfase"/>
</dbReference>
<comment type="caution">
    <text evidence="2">The sequence shown here is derived from an EMBL/GenBank/DDBJ whole genome shotgun (WGS) entry which is preliminary data.</text>
</comment>
<reference evidence="2 3" key="1">
    <citation type="submission" date="2024-05" db="EMBL/GenBank/DDBJ databases">
        <title>Genome sequencing and assembly of Indian major carp, Cirrhinus mrigala (Hamilton, 1822).</title>
        <authorList>
            <person name="Mohindra V."/>
            <person name="Chowdhury L.M."/>
            <person name="Lal K."/>
            <person name="Jena J.K."/>
        </authorList>
    </citation>
    <scope>NUCLEOTIDE SEQUENCE [LARGE SCALE GENOMIC DNA]</scope>
    <source>
        <strain evidence="2">CM1030</strain>
        <tissue evidence="2">Blood</tissue>
    </source>
</reference>
<feature type="domain" description="Alpha-macroglobulin-like TED" evidence="1">
    <location>
        <begin position="7"/>
        <end position="51"/>
    </location>
</feature>
<feature type="non-terminal residue" evidence="2">
    <location>
        <position position="52"/>
    </location>
</feature>
<dbReference type="SUPFAM" id="SSF48239">
    <property type="entry name" value="Terpenoid cyclases/Protein prenyltransferases"/>
    <property type="match status" value="1"/>
</dbReference>
<proteinExistence type="predicted"/>
<dbReference type="Gene3D" id="1.50.10.20">
    <property type="match status" value="1"/>
</dbReference>
<evidence type="ECO:0000313" key="2">
    <source>
        <dbReference type="EMBL" id="KAL0202409.1"/>
    </source>
</evidence>
<protein>
    <recommendedName>
        <fullName evidence="1">Alpha-macroglobulin-like TED domain-containing protein</fullName>
    </recommendedName>
</protein>
<organism evidence="2 3">
    <name type="scientific">Cirrhinus mrigala</name>
    <name type="common">Mrigala</name>
    <dbReference type="NCBI Taxonomy" id="683832"/>
    <lineage>
        <taxon>Eukaryota</taxon>
        <taxon>Metazoa</taxon>
        <taxon>Chordata</taxon>
        <taxon>Craniata</taxon>
        <taxon>Vertebrata</taxon>
        <taxon>Euteleostomi</taxon>
        <taxon>Actinopterygii</taxon>
        <taxon>Neopterygii</taxon>
        <taxon>Teleostei</taxon>
        <taxon>Ostariophysi</taxon>
        <taxon>Cypriniformes</taxon>
        <taxon>Cyprinidae</taxon>
        <taxon>Labeoninae</taxon>
        <taxon>Labeonini</taxon>
        <taxon>Cirrhinus</taxon>
    </lineage>
</organism>
<dbReference type="EMBL" id="JAMKFB020000001">
    <property type="protein sequence ID" value="KAL0202409.1"/>
    <property type="molecule type" value="Genomic_DNA"/>
</dbReference>